<name>A0ABM1Z023_AEDAL</name>
<protein>
    <recommendedName>
        <fullName evidence="4">CCHC-type domain-containing protein</fullName>
    </recommendedName>
</protein>
<dbReference type="InterPro" id="IPR036875">
    <property type="entry name" value="Znf_CCHC_sf"/>
</dbReference>
<proteinExistence type="predicted"/>
<dbReference type="InterPro" id="IPR021109">
    <property type="entry name" value="Peptidase_aspartic_dom_sf"/>
</dbReference>
<dbReference type="PANTHER" id="PTHR47331">
    <property type="entry name" value="PHD-TYPE DOMAIN-CONTAINING PROTEIN"/>
    <property type="match status" value="1"/>
</dbReference>
<dbReference type="PANTHER" id="PTHR47331:SF1">
    <property type="entry name" value="GAG-LIKE PROTEIN"/>
    <property type="match status" value="1"/>
</dbReference>
<evidence type="ECO:0008006" key="4">
    <source>
        <dbReference type="Google" id="ProtNLM"/>
    </source>
</evidence>
<dbReference type="InterPro" id="IPR005312">
    <property type="entry name" value="DUF1759"/>
</dbReference>
<evidence type="ECO:0000313" key="3">
    <source>
        <dbReference type="Proteomes" id="UP000069940"/>
    </source>
</evidence>
<organism evidence="2 3">
    <name type="scientific">Aedes albopictus</name>
    <name type="common">Asian tiger mosquito</name>
    <name type="synonym">Stegomyia albopicta</name>
    <dbReference type="NCBI Taxonomy" id="7160"/>
    <lineage>
        <taxon>Eukaryota</taxon>
        <taxon>Metazoa</taxon>
        <taxon>Ecdysozoa</taxon>
        <taxon>Arthropoda</taxon>
        <taxon>Hexapoda</taxon>
        <taxon>Insecta</taxon>
        <taxon>Pterygota</taxon>
        <taxon>Neoptera</taxon>
        <taxon>Endopterygota</taxon>
        <taxon>Diptera</taxon>
        <taxon>Nematocera</taxon>
        <taxon>Culicoidea</taxon>
        <taxon>Culicidae</taxon>
        <taxon>Culicinae</taxon>
        <taxon>Aedini</taxon>
        <taxon>Aedes</taxon>
        <taxon>Stegomyia</taxon>
    </lineage>
</organism>
<reference evidence="2" key="2">
    <citation type="submission" date="2025-05" db="UniProtKB">
        <authorList>
            <consortium name="EnsemblMetazoa"/>
        </authorList>
    </citation>
    <scope>IDENTIFICATION</scope>
    <source>
        <strain evidence="2">Foshan</strain>
    </source>
</reference>
<dbReference type="RefSeq" id="XP_062700029.1">
    <property type="nucleotide sequence ID" value="XM_062844045.1"/>
</dbReference>
<feature type="compositionally biased region" description="Polar residues" evidence="1">
    <location>
        <begin position="404"/>
        <end position="413"/>
    </location>
</feature>
<dbReference type="Proteomes" id="UP000069940">
    <property type="component" value="Unassembled WGS sequence"/>
</dbReference>
<accession>A0ABM1Z023</accession>
<dbReference type="Gene3D" id="2.40.70.10">
    <property type="entry name" value="Acid Proteases"/>
    <property type="match status" value="1"/>
</dbReference>
<dbReference type="Pfam" id="PF03564">
    <property type="entry name" value="DUF1759"/>
    <property type="match status" value="1"/>
</dbReference>
<reference evidence="3" key="1">
    <citation type="journal article" date="2015" name="Proc. Natl. Acad. Sci. U.S.A.">
        <title>Genome sequence of the Asian Tiger mosquito, Aedes albopictus, reveals insights into its biology, genetics, and evolution.</title>
        <authorList>
            <person name="Chen X.G."/>
            <person name="Jiang X."/>
            <person name="Gu J."/>
            <person name="Xu M."/>
            <person name="Wu Y."/>
            <person name="Deng Y."/>
            <person name="Zhang C."/>
            <person name="Bonizzoni M."/>
            <person name="Dermauw W."/>
            <person name="Vontas J."/>
            <person name="Armbruster P."/>
            <person name="Huang X."/>
            <person name="Yang Y."/>
            <person name="Zhang H."/>
            <person name="He W."/>
            <person name="Peng H."/>
            <person name="Liu Y."/>
            <person name="Wu K."/>
            <person name="Chen J."/>
            <person name="Lirakis M."/>
            <person name="Topalis P."/>
            <person name="Van Leeuwen T."/>
            <person name="Hall A.B."/>
            <person name="Jiang X."/>
            <person name="Thorpe C."/>
            <person name="Mueller R.L."/>
            <person name="Sun C."/>
            <person name="Waterhouse R.M."/>
            <person name="Yan G."/>
            <person name="Tu Z.J."/>
            <person name="Fang X."/>
            <person name="James A.A."/>
        </authorList>
    </citation>
    <scope>NUCLEOTIDE SEQUENCE [LARGE SCALE GENOMIC DNA]</scope>
    <source>
        <strain evidence="3">Foshan</strain>
    </source>
</reference>
<dbReference type="GeneID" id="134284779"/>
<feature type="region of interest" description="Disordered" evidence="1">
    <location>
        <begin position="404"/>
        <end position="434"/>
    </location>
</feature>
<evidence type="ECO:0000256" key="1">
    <source>
        <dbReference type="SAM" id="MobiDB-lite"/>
    </source>
</evidence>
<sequence>MQDLKSIIHLRGQAKAKVTRIRKAIEEAAAAGAQYDAAQLKVFSRNLEKHFQEYLDLHHQVMAVCPPERMEEQDQGYLIFETHFNETSVLVERAIQVSQCNFAMQQVQAPESRRIIVQQQPLKAPIPTFDGKSENWPRFKAMFLDVMQSSTDSDCIKLYHLERSLVGAAAGIIDARTLNDNNYQHAWEILEDRFENKRVIVDTHIQGLLNLRRMSRENPKELRELIDEVTRHVDGLALIEDELEGVSERFVVNLIASALDKDTRKEWEATIPYKEIPTYSDTIGFLKKRCAILEHCDGASKPAVKTKLNDPVKNPYNLVRGAQPSSCAVTGSSEPSCELCAGVHPNFKCEVLRAMSIPERQAKVRELRLCYNCLRKGHPSSSCSSTRTCQKCQGKHHTLLHIETPSNANTPASDNPLATMPGSEHVPKPSEVNPVPSVSTTCSVSEAPCLDNSLLMTAVVNILDCDGKYQPCRAFLDCGSQAHFVSRRMIDLLRIPTTRTTVEIIGANGKKSTLSEMAEVQIRSMHSDFQALMDCLVTDQITDPTFHTPGEIDLLIGIKLFFKLLMPSQLKISDQLPVLQETRLGWVIAGAVDDMSLSCSQQHCNVVTVKPLTTSLEDARALEVFDYIPALTGEDPQCEVKYRSTTVDTPADERLYMLQQVFPQQRGLPIIIVIHHRTAASVVVTTAAACALIG</sequence>
<dbReference type="EnsemblMetazoa" id="AALFPA23_013719.R19879">
    <property type="protein sequence ID" value="AALFPA23_013719.P19879"/>
    <property type="gene ID" value="AALFPA23_013719"/>
</dbReference>
<evidence type="ECO:0000313" key="2">
    <source>
        <dbReference type="EnsemblMetazoa" id="AALFPA23_013719.P19879"/>
    </source>
</evidence>
<dbReference type="SUPFAM" id="SSF57756">
    <property type="entry name" value="Retrovirus zinc finger-like domains"/>
    <property type="match status" value="1"/>
</dbReference>
<keyword evidence="3" id="KW-1185">Reference proteome</keyword>